<evidence type="ECO:0000313" key="3">
    <source>
        <dbReference type="Proteomes" id="UP000299102"/>
    </source>
</evidence>
<organism evidence="2 3">
    <name type="scientific">Eumeta variegata</name>
    <name type="common">Bagworm moth</name>
    <name type="synonym">Eumeta japonica</name>
    <dbReference type="NCBI Taxonomy" id="151549"/>
    <lineage>
        <taxon>Eukaryota</taxon>
        <taxon>Metazoa</taxon>
        <taxon>Ecdysozoa</taxon>
        <taxon>Arthropoda</taxon>
        <taxon>Hexapoda</taxon>
        <taxon>Insecta</taxon>
        <taxon>Pterygota</taxon>
        <taxon>Neoptera</taxon>
        <taxon>Endopterygota</taxon>
        <taxon>Lepidoptera</taxon>
        <taxon>Glossata</taxon>
        <taxon>Ditrysia</taxon>
        <taxon>Tineoidea</taxon>
        <taxon>Psychidae</taxon>
        <taxon>Oiketicinae</taxon>
        <taxon>Eumeta</taxon>
    </lineage>
</organism>
<dbReference type="EMBL" id="BGZK01001156">
    <property type="protein sequence ID" value="GBP72778.1"/>
    <property type="molecule type" value="Genomic_DNA"/>
</dbReference>
<keyword evidence="3" id="KW-1185">Reference proteome</keyword>
<proteinExistence type="predicted"/>
<dbReference type="AlphaFoldDB" id="A0A4C1YA02"/>
<sequence length="111" mass="12254">MADTSNVYSTMQGLGITVSASGQSEKAGSQVSSSKTATLEPMDEDEEGMQVDDIYEENSYKDEEYMPDVVGENKDRETFDQLKLNDLVRDIGLSKEGSEHLAAILKKKKIN</sequence>
<gene>
    <name evidence="2" type="ORF">EVAR_4662_1</name>
</gene>
<feature type="region of interest" description="Disordered" evidence="1">
    <location>
        <begin position="18"/>
        <end position="62"/>
    </location>
</feature>
<name>A0A4C1YA02_EUMVA</name>
<feature type="compositionally biased region" description="Acidic residues" evidence="1">
    <location>
        <begin position="41"/>
        <end position="56"/>
    </location>
</feature>
<evidence type="ECO:0000256" key="1">
    <source>
        <dbReference type="SAM" id="MobiDB-lite"/>
    </source>
</evidence>
<reference evidence="2 3" key="1">
    <citation type="journal article" date="2019" name="Commun. Biol.">
        <title>The bagworm genome reveals a unique fibroin gene that provides high tensile strength.</title>
        <authorList>
            <person name="Kono N."/>
            <person name="Nakamura H."/>
            <person name="Ohtoshi R."/>
            <person name="Tomita M."/>
            <person name="Numata K."/>
            <person name="Arakawa K."/>
        </authorList>
    </citation>
    <scope>NUCLEOTIDE SEQUENCE [LARGE SCALE GENOMIC DNA]</scope>
</reference>
<accession>A0A4C1YA02</accession>
<feature type="compositionally biased region" description="Polar residues" evidence="1">
    <location>
        <begin position="18"/>
        <end position="37"/>
    </location>
</feature>
<evidence type="ECO:0000313" key="2">
    <source>
        <dbReference type="EMBL" id="GBP72778.1"/>
    </source>
</evidence>
<dbReference type="Proteomes" id="UP000299102">
    <property type="component" value="Unassembled WGS sequence"/>
</dbReference>
<protein>
    <submittedName>
        <fullName evidence="2">Uncharacterized protein</fullName>
    </submittedName>
</protein>
<comment type="caution">
    <text evidence="2">The sequence shown here is derived from an EMBL/GenBank/DDBJ whole genome shotgun (WGS) entry which is preliminary data.</text>
</comment>